<dbReference type="EMBL" id="SGXA01000004">
    <property type="protein sequence ID" value="RZS67023.1"/>
    <property type="molecule type" value="Genomic_DNA"/>
</dbReference>
<dbReference type="Pfam" id="PF06108">
    <property type="entry name" value="DUF952"/>
    <property type="match status" value="1"/>
</dbReference>
<sequence length="99" mass="11306">MPVIFHITTEPEWTAAKKAGHYETPSLKEEGYIHCCQEDQISDVLHRYFEGKKKLLKLSIDTSKLKSQLIYEWSPSNAATYPHIYGPINLDAVIETGKL</sequence>
<keyword evidence="2" id="KW-1185">Reference proteome</keyword>
<evidence type="ECO:0000313" key="2">
    <source>
        <dbReference type="Proteomes" id="UP000293874"/>
    </source>
</evidence>
<organism evidence="1 2">
    <name type="scientific">Pseudobacter ginsenosidimutans</name>
    <dbReference type="NCBI Taxonomy" id="661488"/>
    <lineage>
        <taxon>Bacteria</taxon>
        <taxon>Pseudomonadati</taxon>
        <taxon>Bacteroidota</taxon>
        <taxon>Chitinophagia</taxon>
        <taxon>Chitinophagales</taxon>
        <taxon>Chitinophagaceae</taxon>
        <taxon>Pseudobacter</taxon>
    </lineage>
</organism>
<protein>
    <submittedName>
        <fullName evidence="1">Uncharacterized protein (DUF952 family)</fullName>
    </submittedName>
</protein>
<dbReference type="Gene3D" id="3.20.170.20">
    <property type="entry name" value="Protein of unknown function DUF952"/>
    <property type="match status" value="1"/>
</dbReference>
<gene>
    <name evidence="1" type="ORF">EV199_5407</name>
</gene>
<reference evidence="1 2" key="1">
    <citation type="submission" date="2019-02" db="EMBL/GenBank/DDBJ databases">
        <title>Genomic Encyclopedia of Type Strains, Phase IV (KMG-IV): sequencing the most valuable type-strain genomes for metagenomic binning, comparative biology and taxonomic classification.</title>
        <authorList>
            <person name="Goeker M."/>
        </authorList>
    </citation>
    <scope>NUCLEOTIDE SEQUENCE [LARGE SCALE GENOMIC DNA]</scope>
    <source>
        <strain evidence="1 2">DSM 18116</strain>
    </source>
</reference>
<dbReference type="AlphaFoldDB" id="A0A4Q7MHL4"/>
<dbReference type="SUPFAM" id="SSF56399">
    <property type="entry name" value="ADP-ribosylation"/>
    <property type="match status" value="1"/>
</dbReference>
<name>A0A4Q7MHL4_9BACT</name>
<dbReference type="Proteomes" id="UP000293874">
    <property type="component" value="Unassembled WGS sequence"/>
</dbReference>
<proteinExistence type="predicted"/>
<dbReference type="PANTHER" id="PTHR34129:SF1">
    <property type="entry name" value="DUF952 DOMAIN-CONTAINING PROTEIN"/>
    <property type="match status" value="1"/>
</dbReference>
<evidence type="ECO:0000313" key="1">
    <source>
        <dbReference type="EMBL" id="RZS67023.1"/>
    </source>
</evidence>
<dbReference type="OrthoDB" id="5638018at2"/>
<dbReference type="RefSeq" id="WP_130543908.1">
    <property type="nucleotide sequence ID" value="NZ_CP042431.1"/>
</dbReference>
<comment type="caution">
    <text evidence="1">The sequence shown here is derived from an EMBL/GenBank/DDBJ whole genome shotgun (WGS) entry which is preliminary data.</text>
</comment>
<dbReference type="PANTHER" id="PTHR34129">
    <property type="entry name" value="BLR1139 PROTEIN"/>
    <property type="match status" value="1"/>
</dbReference>
<dbReference type="InterPro" id="IPR009297">
    <property type="entry name" value="DUF952"/>
</dbReference>
<accession>A0A4Q7MHL4</accession>